<proteinExistence type="predicted"/>
<keyword evidence="2" id="KW-1185">Reference proteome</keyword>
<dbReference type="GO" id="GO:0007015">
    <property type="term" value="P:actin filament organization"/>
    <property type="evidence" value="ECO:0007669"/>
    <property type="project" value="InterPro"/>
</dbReference>
<dbReference type="GO" id="GO:0051015">
    <property type="term" value="F:actin filament binding"/>
    <property type="evidence" value="ECO:0007669"/>
    <property type="project" value="TreeGrafter"/>
</dbReference>
<dbReference type="SUPFAM" id="SSF69318">
    <property type="entry name" value="Integrin alpha N-terminal domain"/>
    <property type="match status" value="1"/>
</dbReference>
<dbReference type="InterPro" id="IPR029982">
    <property type="entry name" value="Kptn"/>
</dbReference>
<evidence type="ECO:0000313" key="1">
    <source>
        <dbReference type="EMBL" id="RMX61124.1"/>
    </source>
</evidence>
<dbReference type="InterPro" id="IPR028994">
    <property type="entry name" value="Integrin_alpha_N"/>
</dbReference>
<dbReference type="Proteomes" id="UP000275408">
    <property type="component" value="Unassembled WGS sequence"/>
</dbReference>
<evidence type="ECO:0000313" key="2">
    <source>
        <dbReference type="Proteomes" id="UP000275408"/>
    </source>
</evidence>
<protein>
    <recommendedName>
        <fullName evidence="3">Kaptin</fullName>
    </recommendedName>
</protein>
<sequence length="429" mass="48129">MADKEEFDFEEIHFLPIPSQTNIYGLTKIDGNDEERKLFLASLSGRVVCLEYPRNSPVPTSKEVPFTYIPDSAEIVSIDAFNRPETRKGLVVGISLILLKNSRSHQKQFLNIYSALESRSEFSLGSIAEGCQHLELNFVPFQLTHAEVVIKERKQIVFLLCGSDEKVHMFCEDKTQQRFEEQPVQSFFPELQNLPSNVLWLEVETLHNSKRVTVVGCQNGHVKVAVTDLTRGSIEKIDTLDRDGPISSVKLFTQDSSKIIEATGTDAKNIENGQTFERRDYHLLVCCAIEATVVYTNIISQGFTNMVILPESDEFDCVTCTCIADVNWDGKNEIILGTYGQELLIFKCVPLDNTGNGSNSIGFQLMWRRSFASPLFAIEYLDLTNDGLKELAVASLTGLHVLQHNLDNAALHSTKQNSPRDSKDVELVT</sequence>
<dbReference type="PANTHER" id="PTHR15435">
    <property type="entry name" value="KICSTOR COMPLEX PROTEIN KAPTIN"/>
    <property type="match status" value="1"/>
</dbReference>
<organism evidence="1 2">
    <name type="scientific">Pocillopora damicornis</name>
    <name type="common">Cauliflower coral</name>
    <name type="synonym">Millepora damicornis</name>
    <dbReference type="NCBI Taxonomy" id="46731"/>
    <lineage>
        <taxon>Eukaryota</taxon>
        <taxon>Metazoa</taxon>
        <taxon>Cnidaria</taxon>
        <taxon>Anthozoa</taxon>
        <taxon>Hexacorallia</taxon>
        <taxon>Scleractinia</taxon>
        <taxon>Astrocoeniina</taxon>
        <taxon>Pocilloporidae</taxon>
        <taxon>Pocillopora</taxon>
    </lineage>
</organism>
<dbReference type="GO" id="GO:1904262">
    <property type="term" value="P:negative regulation of TORC1 signaling"/>
    <property type="evidence" value="ECO:0007669"/>
    <property type="project" value="TreeGrafter"/>
</dbReference>
<dbReference type="PANTHER" id="PTHR15435:SF2">
    <property type="entry name" value="KICSTOR COMPLEX PROTEIN KAPTIN"/>
    <property type="match status" value="1"/>
</dbReference>
<reference evidence="1 2" key="1">
    <citation type="journal article" date="2018" name="Sci. Rep.">
        <title>Comparative analysis of the Pocillopora damicornis genome highlights role of immune system in coral evolution.</title>
        <authorList>
            <person name="Cunning R."/>
            <person name="Bay R.A."/>
            <person name="Gillette P."/>
            <person name="Baker A.C."/>
            <person name="Traylor-Knowles N."/>
        </authorList>
    </citation>
    <scope>NUCLEOTIDE SEQUENCE [LARGE SCALE GENOMIC DNA]</scope>
    <source>
        <strain evidence="1">RSMAS</strain>
        <tissue evidence="1">Whole animal</tissue>
    </source>
</reference>
<evidence type="ECO:0008006" key="3">
    <source>
        <dbReference type="Google" id="ProtNLM"/>
    </source>
</evidence>
<dbReference type="GO" id="GO:0034198">
    <property type="term" value="P:cellular response to amino acid starvation"/>
    <property type="evidence" value="ECO:0007669"/>
    <property type="project" value="TreeGrafter"/>
</dbReference>
<dbReference type="GO" id="GO:0030027">
    <property type="term" value="C:lamellipodium"/>
    <property type="evidence" value="ECO:0007669"/>
    <property type="project" value="TreeGrafter"/>
</dbReference>
<dbReference type="GO" id="GO:0015629">
    <property type="term" value="C:actin cytoskeleton"/>
    <property type="evidence" value="ECO:0007669"/>
    <property type="project" value="InterPro"/>
</dbReference>
<accession>A0A3M6V5X8</accession>
<dbReference type="EMBL" id="RCHS01000076">
    <property type="protein sequence ID" value="RMX61124.1"/>
    <property type="molecule type" value="Genomic_DNA"/>
</dbReference>
<dbReference type="STRING" id="46731.A0A3M6V5X8"/>
<dbReference type="AlphaFoldDB" id="A0A3M6V5X8"/>
<name>A0A3M6V5X8_POCDA</name>
<gene>
    <name evidence="1" type="ORF">pdam_00016701</name>
</gene>
<dbReference type="OMA" id="REDIHQT"/>
<comment type="caution">
    <text evidence="1">The sequence shown here is derived from an EMBL/GenBank/DDBJ whole genome shotgun (WGS) entry which is preliminary data.</text>
</comment>
<dbReference type="OrthoDB" id="10267127at2759"/>